<dbReference type="PRINTS" id="PR00598">
    <property type="entry name" value="HTHMARR"/>
</dbReference>
<evidence type="ECO:0000313" key="3">
    <source>
        <dbReference type="Proteomes" id="UP000749311"/>
    </source>
</evidence>
<dbReference type="PANTHER" id="PTHR33164:SF103">
    <property type="entry name" value="REGULATORY PROTEIN MARR"/>
    <property type="match status" value="1"/>
</dbReference>
<gene>
    <name evidence="2" type="ORF">FB473_002282</name>
</gene>
<dbReference type="SMART" id="SM00347">
    <property type="entry name" value="HTH_MARR"/>
    <property type="match status" value="1"/>
</dbReference>
<organism evidence="2 3">
    <name type="scientific">Brooklawnia cerclae</name>
    <dbReference type="NCBI Taxonomy" id="349934"/>
    <lineage>
        <taxon>Bacteria</taxon>
        <taxon>Bacillati</taxon>
        <taxon>Actinomycetota</taxon>
        <taxon>Actinomycetes</taxon>
        <taxon>Propionibacteriales</taxon>
        <taxon>Propionibacteriaceae</taxon>
        <taxon>Brooklawnia</taxon>
    </lineage>
</organism>
<comment type="caution">
    <text evidence="2">The sequence shown here is derived from an EMBL/GenBank/DDBJ whole genome shotgun (WGS) entry which is preliminary data.</text>
</comment>
<evidence type="ECO:0000259" key="1">
    <source>
        <dbReference type="PROSITE" id="PS50995"/>
    </source>
</evidence>
<sequence>MPDTNTTPTATPDADPIEQLVRISRRLRHSNARALAPLGLSPHQARALRLVAREAPIRPSVLAECLHIVPRSATQVVDDLVNAGWVARSPDPDDRRATLLTLTEAGTEVARQSAEIRAAEQHRLLEPLTPEDRDRLKHLLDLIEARQTIDR</sequence>
<dbReference type="SUPFAM" id="SSF46785">
    <property type="entry name" value="Winged helix' DNA-binding domain"/>
    <property type="match status" value="1"/>
</dbReference>
<reference evidence="2 3" key="1">
    <citation type="submission" date="2020-02" db="EMBL/GenBank/DDBJ databases">
        <title>Sequencing the genomes of 1000 actinobacteria strains.</title>
        <authorList>
            <person name="Klenk H.-P."/>
        </authorList>
    </citation>
    <scope>NUCLEOTIDE SEQUENCE [LARGE SCALE GENOMIC DNA]</scope>
    <source>
        <strain evidence="2 3">DSM 19609</strain>
    </source>
</reference>
<protein>
    <submittedName>
        <fullName evidence="2">DNA-binding MarR family transcriptional regulator</fullName>
    </submittedName>
</protein>
<dbReference type="Gene3D" id="1.10.10.10">
    <property type="entry name" value="Winged helix-like DNA-binding domain superfamily/Winged helix DNA-binding domain"/>
    <property type="match status" value="1"/>
</dbReference>
<keyword evidence="3" id="KW-1185">Reference proteome</keyword>
<accession>A0ABX0SLN8</accession>
<keyword evidence="2" id="KW-0238">DNA-binding</keyword>
<dbReference type="GO" id="GO:0003677">
    <property type="term" value="F:DNA binding"/>
    <property type="evidence" value="ECO:0007669"/>
    <property type="project" value="UniProtKB-KW"/>
</dbReference>
<dbReference type="RefSeq" id="WP_167167669.1">
    <property type="nucleotide sequence ID" value="NZ_BAAAOO010000007.1"/>
</dbReference>
<dbReference type="InterPro" id="IPR036390">
    <property type="entry name" value="WH_DNA-bd_sf"/>
</dbReference>
<evidence type="ECO:0000313" key="2">
    <source>
        <dbReference type="EMBL" id="NIH57637.1"/>
    </source>
</evidence>
<dbReference type="InterPro" id="IPR000835">
    <property type="entry name" value="HTH_MarR-typ"/>
</dbReference>
<dbReference type="Pfam" id="PF12802">
    <property type="entry name" value="MarR_2"/>
    <property type="match status" value="1"/>
</dbReference>
<dbReference type="Proteomes" id="UP000749311">
    <property type="component" value="Unassembled WGS sequence"/>
</dbReference>
<dbReference type="InterPro" id="IPR039422">
    <property type="entry name" value="MarR/SlyA-like"/>
</dbReference>
<dbReference type="PANTHER" id="PTHR33164">
    <property type="entry name" value="TRANSCRIPTIONAL REGULATOR, MARR FAMILY"/>
    <property type="match status" value="1"/>
</dbReference>
<dbReference type="InterPro" id="IPR036388">
    <property type="entry name" value="WH-like_DNA-bd_sf"/>
</dbReference>
<dbReference type="PROSITE" id="PS50995">
    <property type="entry name" value="HTH_MARR_2"/>
    <property type="match status" value="1"/>
</dbReference>
<feature type="domain" description="HTH marR-type" evidence="1">
    <location>
        <begin position="13"/>
        <end position="145"/>
    </location>
</feature>
<proteinExistence type="predicted"/>
<dbReference type="EMBL" id="JAAMOZ010000001">
    <property type="protein sequence ID" value="NIH57637.1"/>
    <property type="molecule type" value="Genomic_DNA"/>
</dbReference>
<name>A0ABX0SLN8_9ACTN</name>